<dbReference type="InterPro" id="IPR056594">
    <property type="entry name" value="AT5G49610-like_b-prop"/>
</dbReference>
<proteinExistence type="predicted"/>
<dbReference type="InterPro" id="IPR036047">
    <property type="entry name" value="F-box-like_dom_sf"/>
</dbReference>
<dbReference type="ExpressionAtlas" id="M8BFY0">
    <property type="expression patterns" value="baseline"/>
</dbReference>
<feature type="region of interest" description="Disordered" evidence="1">
    <location>
        <begin position="413"/>
        <end position="453"/>
    </location>
</feature>
<dbReference type="PANTHER" id="PTHR33207">
    <property type="entry name" value="F-BOX DOMAIN CONTAINING PROTEIN-RELATED"/>
    <property type="match status" value="1"/>
</dbReference>
<evidence type="ECO:0000259" key="2">
    <source>
        <dbReference type="Pfam" id="PF23635"/>
    </source>
</evidence>
<dbReference type="EnsemblPlants" id="EMT20859">
    <property type="protein sequence ID" value="EMT20859"/>
    <property type="gene ID" value="F775_17440"/>
</dbReference>
<accession>M8BFY0</accession>
<dbReference type="Pfam" id="PF23635">
    <property type="entry name" value="Beta-prop_AT5G49610-like"/>
    <property type="match status" value="1"/>
</dbReference>
<name>M8BFY0_AEGTA</name>
<evidence type="ECO:0000256" key="1">
    <source>
        <dbReference type="SAM" id="MobiDB-lite"/>
    </source>
</evidence>
<dbReference type="SUPFAM" id="SSF81383">
    <property type="entry name" value="F-box domain"/>
    <property type="match status" value="1"/>
</dbReference>
<dbReference type="AlphaFoldDB" id="M8BFY0"/>
<feature type="domain" description="F-box protein AT5G49610-like beta-propeller" evidence="2">
    <location>
        <begin position="134"/>
        <end position="312"/>
    </location>
</feature>
<reference evidence="3" key="1">
    <citation type="submission" date="2015-06" db="UniProtKB">
        <authorList>
            <consortium name="EnsemblPlants"/>
        </authorList>
    </citation>
    <scope>IDENTIFICATION</scope>
</reference>
<sequence length="453" mass="50011">MDGSDHLATAILPAYAAEMTTNSPPGPKRKRDSEPTSLVSLGDDMLAEILSRLPSLPSLASAALSCPRLCGVASSPAVLNPFLSRAPLLGYFVSVADGAVPTFHRALLRRDRHLAAVVRRGDFHLTDLEYDGRLMDCRHGLLLLSSHSQLVVFDPVSRSRLRIPIPDNHISRDSLHCFLPACGGGQTPFSVLSLEKKGGRVRARVYSSRTGEWCSHSWAPKGINGPRESKLGWPMHAGGRIYWRSITGDQLTALDVGAMEFSHVELPHNLHYEPWSYAVGETEDGTTCLVAMSRKLVLQVWFRMEEDKSWELQLEVDASKWYLLRGGVQKVCDVTAGVVLLSMGTKNGGLHYYGFRLKNALRPGEWARTMALFMGTENGGLNVRECTTRPELEADFFTFDARVHPYFMAWPRPSLKAGSSNTKETSLKDQEAGGSKKKKTSLKDQEASSSKKN</sequence>
<organism evidence="3">
    <name type="scientific">Aegilops tauschii</name>
    <name type="common">Tausch's goatgrass</name>
    <name type="synonym">Aegilops squarrosa</name>
    <dbReference type="NCBI Taxonomy" id="37682"/>
    <lineage>
        <taxon>Eukaryota</taxon>
        <taxon>Viridiplantae</taxon>
        <taxon>Streptophyta</taxon>
        <taxon>Embryophyta</taxon>
        <taxon>Tracheophyta</taxon>
        <taxon>Spermatophyta</taxon>
        <taxon>Magnoliopsida</taxon>
        <taxon>Liliopsida</taxon>
        <taxon>Poales</taxon>
        <taxon>Poaceae</taxon>
        <taxon>BOP clade</taxon>
        <taxon>Pooideae</taxon>
        <taxon>Triticodae</taxon>
        <taxon>Triticeae</taxon>
        <taxon>Triticinae</taxon>
        <taxon>Aegilops</taxon>
    </lineage>
</organism>
<evidence type="ECO:0000313" key="3">
    <source>
        <dbReference type="EnsemblPlants" id="EMT20859"/>
    </source>
</evidence>
<protein>
    <recommendedName>
        <fullName evidence="2">F-box protein AT5G49610-like beta-propeller domain-containing protein</fullName>
    </recommendedName>
</protein>